<evidence type="ECO:0000313" key="1">
    <source>
        <dbReference type="EMBL" id="QHT17036.1"/>
    </source>
</evidence>
<dbReference type="AlphaFoldDB" id="A0A6C0DJC5"/>
<reference evidence="1" key="1">
    <citation type="journal article" date="2020" name="Nature">
        <title>Giant virus diversity and host interactions through global metagenomics.</title>
        <authorList>
            <person name="Schulz F."/>
            <person name="Roux S."/>
            <person name="Paez-Espino D."/>
            <person name="Jungbluth S."/>
            <person name="Walsh D.A."/>
            <person name="Denef V.J."/>
            <person name="McMahon K.D."/>
            <person name="Konstantinidis K.T."/>
            <person name="Eloe-Fadrosh E.A."/>
            <person name="Kyrpides N.C."/>
            <person name="Woyke T."/>
        </authorList>
    </citation>
    <scope>NUCLEOTIDE SEQUENCE</scope>
    <source>
        <strain evidence="1">GVMAG-M-3300023174-24</strain>
    </source>
</reference>
<proteinExistence type="predicted"/>
<accession>A0A6C0DJC5</accession>
<name>A0A6C0DJC5_9ZZZZ</name>
<sequence length="128" mass="15045">MSNENQITKTPELEKKEFIENVQKWVLVESQLKVVNEKTKTMRNMKTELSTQICEYTKKNSLTKIGITNGELRIYEKKEYPPLSYGYIETNLAKIIPDKSHVDYIIKYLKENREITSSLDVKIITNKK</sequence>
<organism evidence="1">
    <name type="scientific">viral metagenome</name>
    <dbReference type="NCBI Taxonomy" id="1070528"/>
    <lineage>
        <taxon>unclassified sequences</taxon>
        <taxon>metagenomes</taxon>
        <taxon>organismal metagenomes</taxon>
    </lineage>
</organism>
<protein>
    <submittedName>
        <fullName evidence="1">Uncharacterized protein</fullName>
    </submittedName>
</protein>
<dbReference type="EMBL" id="MN739631">
    <property type="protein sequence ID" value="QHT17036.1"/>
    <property type="molecule type" value="Genomic_DNA"/>
</dbReference>
<dbReference type="Pfam" id="PF19064">
    <property type="entry name" value="DUF5760"/>
    <property type="match status" value="1"/>
</dbReference>
<dbReference type="InterPro" id="IPR043918">
    <property type="entry name" value="DUF5760"/>
</dbReference>